<sequence>MKTKPELRRKRKLVPRLAALGIAFFVGWKLFYSELPFPRPFHFHLNYDKDGTHTDENGRFYQLLEELEISFDRLVENLPSLRAIIGSDDNVFTDIVSDAPQELSPKHPIVIIPGITNTPLALYQGRECAKHWLRNSLWGSITASARLFTSNSSCYLEHLELDEDTGLDPPGIRLRPAQDLGAIETIYGYDMWKTTMDKLVAIGYDSNWVIAMPYDWRLSAADLQKRDGFFSRLRLNIEYLHEFHGEKVAVLTHSFGGNILHQFMSWVSRRASRRWVEEHVAVVGAISVPHLGVPKALTAILSGETKDTVGMGNFGIRFGDILLPRKQRIRLFRSYGCLINMLPKGGNAIWGSLNSTADGDALDRCASSKYPETQHGHGAFMTMSRNGTREELDIEAAARLVLDKVSDPVRKRIQQHGALRAGVPGFEGRSESYDDTLVTPLPRAPSLRYICLYGVGNPSERRYHYRQLTEAERPEEWGTDITMDASVEDDSECVSKGVCHGNGDVSVPLTSLGLMCQKWKKGGYLNPSNVQVTTVELPHVVDSSLFDINAASAAADHLGIMNNNKMIHNLLLAVSGHADDIQEVISSPIAEIAKNVEIDARGVRSVALETSGPIKPKESTTTMRKDEL</sequence>
<protein>
    <submittedName>
        <fullName evidence="1">Phospholipid:diacylglycerol acyltransferase</fullName>
    </submittedName>
</protein>
<dbReference type="PANTHER" id="PTHR11440">
    <property type="entry name" value="LECITHIN-CHOLESTEROL ACYLTRANSFERASE-RELATED"/>
    <property type="match status" value="1"/>
</dbReference>
<dbReference type="InterPro" id="IPR029058">
    <property type="entry name" value="AB_hydrolase_fold"/>
</dbReference>
<dbReference type="InterPro" id="IPR003386">
    <property type="entry name" value="LACT/PDAT_acylTrfase"/>
</dbReference>
<dbReference type="EMBL" id="GBEZ01018679">
    <property type="protein sequence ID" value="JAC67782.1"/>
    <property type="molecule type" value="Transcribed_RNA"/>
</dbReference>
<organism evidence="1">
    <name type="scientific">Tetraselmis sp. GSL018</name>
    <dbReference type="NCBI Taxonomy" id="582737"/>
    <lineage>
        <taxon>Eukaryota</taxon>
        <taxon>Viridiplantae</taxon>
        <taxon>Chlorophyta</taxon>
        <taxon>core chlorophytes</taxon>
        <taxon>Chlorodendrophyceae</taxon>
        <taxon>Chlorodendrales</taxon>
        <taxon>Chlorodendraceae</taxon>
        <taxon>Tetraselmis</taxon>
    </lineage>
</organism>
<evidence type="ECO:0000313" key="1">
    <source>
        <dbReference type="EMBL" id="JAC67782.1"/>
    </source>
</evidence>
<dbReference type="AlphaFoldDB" id="A0A061R4E4"/>
<dbReference type="Pfam" id="PF02450">
    <property type="entry name" value="LCAT"/>
    <property type="match status" value="1"/>
</dbReference>
<dbReference type="SUPFAM" id="SSF53474">
    <property type="entry name" value="alpha/beta-Hydrolases"/>
    <property type="match status" value="1"/>
</dbReference>
<proteinExistence type="predicted"/>
<dbReference type="GO" id="GO:0008374">
    <property type="term" value="F:O-acyltransferase activity"/>
    <property type="evidence" value="ECO:0007669"/>
    <property type="project" value="InterPro"/>
</dbReference>
<keyword evidence="1" id="KW-0808">Transferase</keyword>
<dbReference type="Gene3D" id="3.40.50.1820">
    <property type="entry name" value="alpha/beta hydrolase"/>
    <property type="match status" value="1"/>
</dbReference>
<dbReference type="GO" id="GO:0006629">
    <property type="term" value="P:lipid metabolic process"/>
    <property type="evidence" value="ECO:0007669"/>
    <property type="project" value="InterPro"/>
</dbReference>
<reference evidence="1" key="1">
    <citation type="submission" date="2014-05" db="EMBL/GenBank/DDBJ databases">
        <title>The transcriptome of the halophilic microalga Tetraselmis sp. GSL018 isolated from the Great Salt Lake, Utah.</title>
        <authorList>
            <person name="Jinkerson R.E."/>
            <person name="D'Adamo S."/>
            <person name="Posewitz M.C."/>
        </authorList>
    </citation>
    <scope>NUCLEOTIDE SEQUENCE</scope>
    <source>
        <strain evidence="1">GSL018</strain>
    </source>
</reference>
<accession>A0A061R4E4</accession>
<gene>
    <name evidence="1" type="ORF">TSPGSL018_10245</name>
</gene>
<keyword evidence="1" id="KW-0012">Acyltransferase</keyword>
<name>A0A061R4E4_9CHLO</name>